<dbReference type="Gene3D" id="3.40.50.360">
    <property type="match status" value="1"/>
</dbReference>
<accession>A0A7X2N095</accession>
<dbReference type="InterPro" id="IPR029039">
    <property type="entry name" value="Flavoprotein-like_sf"/>
</dbReference>
<dbReference type="AlphaFoldDB" id="A0A7X2N095"/>
<dbReference type="SUPFAM" id="SSF52218">
    <property type="entry name" value="Flavoproteins"/>
    <property type="match status" value="1"/>
</dbReference>
<organism evidence="2 3">
    <name type="scientific">Inconstantimicrobium porci</name>
    <dbReference type="NCBI Taxonomy" id="2652291"/>
    <lineage>
        <taxon>Bacteria</taxon>
        <taxon>Bacillati</taxon>
        <taxon>Bacillota</taxon>
        <taxon>Clostridia</taxon>
        <taxon>Eubacteriales</taxon>
        <taxon>Clostridiaceae</taxon>
        <taxon>Inconstantimicrobium</taxon>
    </lineage>
</organism>
<sequence>MRCHMKKICIIYWSCGGAVETLAKEMKKTAESLGESVLMKNVQDAEMVDVSDAEVIVLGSPSMNDGMIEQYDMEPFVDNLKNLKNKDKQVILYGTCAFSEDDFLDVWEKRLTDYGFNVVGKIAIKDSGSEEEIRMCRNIIGENC</sequence>
<evidence type="ECO:0000313" key="3">
    <source>
        <dbReference type="Proteomes" id="UP000460287"/>
    </source>
</evidence>
<keyword evidence="3" id="KW-1185">Reference proteome</keyword>
<reference evidence="2 3" key="1">
    <citation type="submission" date="2019-08" db="EMBL/GenBank/DDBJ databases">
        <title>In-depth cultivation of the pig gut microbiome towards novel bacterial diversity and tailored functional studies.</title>
        <authorList>
            <person name="Wylensek D."/>
            <person name="Hitch T.C.A."/>
            <person name="Clavel T."/>
        </authorList>
    </citation>
    <scope>NUCLEOTIDE SEQUENCE [LARGE SCALE GENOMIC DNA]</scope>
    <source>
        <strain evidence="2 3">WCA-383-APC-5B</strain>
    </source>
</reference>
<comment type="caution">
    <text evidence="2">The sequence shown here is derived from an EMBL/GenBank/DDBJ whole genome shotgun (WGS) entry which is preliminary data.</text>
</comment>
<dbReference type="NCBIfam" id="NF004050">
    <property type="entry name" value="PRK05569.1"/>
    <property type="match status" value="1"/>
</dbReference>
<dbReference type="InterPro" id="IPR008254">
    <property type="entry name" value="Flavodoxin/NO_synth"/>
</dbReference>
<dbReference type="GO" id="GO:0010181">
    <property type="term" value="F:FMN binding"/>
    <property type="evidence" value="ECO:0007669"/>
    <property type="project" value="InterPro"/>
</dbReference>
<dbReference type="EMBL" id="VULX01000016">
    <property type="protein sequence ID" value="MSR91835.1"/>
    <property type="molecule type" value="Genomic_DNA"/>
</dbReference>
<dbReference type="Pfam" id="PF00258">
    <property type="entry name" value="Flavodoxin_1"/>
    <property type="match status" value="1"/>
</dbReference>
<dbReference type="Proteomes" id="UP000460287">
    <property type="component" value="Unassembled WGS sequence"/>
</dbReference>
<dbReference type="GO" id="GO:0016651">
    <property type="term" value="F:oxidoreductase activity, acting on NAD(P)H"/>
    <property type="evidence" value="ECO:0007669"/>
    <property type="project" value="UniProtKB-ARBA"/>
</dbReference>
<dbReference type="PROSITE" id="PS50902">
    <property type="entry name" value="FLAVODOXIN_LIKE"/>
    <property type="match status" value="1"/>
</dbReference>
<evidence type="ECO:0000313" key="2">
    <source>
        <dbReference type="EMBL" id="MSR91835.1"/>
    </source>
</evidence>
<name>A0A7X2N095_9CLOT</name>
<proteinExistence type="predicted"/>
<feature type="domain" description="Flavodoxin-like" evidence="1">
    <location>
        <begin position="8"/>
        <end position="144"/>
    </location>
</feature>
<gene>
    <name evidence="2" type="ORF">FYJ33_10570</name>
</gene>
<evidence type="ECO:0000259" key="1">
    <source>
        <dbReference type="PROSITE" id="PS50902"/>
    </source>
</evidence>
<protein>
    <submittedName>
        <fullName evidence="2">Flavodoxin</fullName>
    </submittedName>
</protein>